<protein>
    <recommendedName>
        <fullName evidence="9">Leucine--tRNA ligase</fullName>
        <ecNumber evidence="9">6.1.1.4</ecNumber>
    </recommendedName>
    <alternativeName>
        <fullName evidence="9">Leucyl-tRNA synthetase</fullName>
        <shortName evidence="9">LeuRS</shortName>
    </alternativeName>
</protein>
<dbReference type="AlphaFoldDB" id="A0A1F6AH41"/>
<evidence type="ECO:0000256" key="1">
    <source>
        <dbReference type="ARBA" id="ARBA00005594"/>
    </source>
</evidence>
<feature type="short sequence motif" description="'KMSKS' region" evidence="9">
    <location>
        <begin position="637"/>
        <end position="641"/>
    </location>
</feature>
<evidence type="ECO:0000256" key="2">
    <source>
        <dbReference type="ARBA" id="ARBA00022490"/>
    </source>
</evidence>
<dbReference type="PRINTS" id="PR00985">
    <property type="entry name" value="TRNASYNTHLEU"/>
</dbReference>
<keyword evidence="7 9" id="KW-0030">Aminoacyl-tRNA synthetase</keyword>
<dbReference type="SUPFAM" id="SSF47323">
    <property type="entry name" value="Anticodon-binding domain of a subclass of class I aminoacyl-tRNA synthetases"/>
    <property type="match status" value="1"/>
</dbReference>
<feature type="domain" description="Aminoacyl-tRNA synthetase class Ia" evidence="11">
    <location>
        <begin position="16"/>
        <end position="219"/>
    </location>
</feature>
<comment type="similarity">
    <text evidence="1 9 10">Belongs to the class-I aminoacyl-tRNA synthetase family.</text>
</comment>
<comment type="subcellular location">
    <subcellularLocation>
        <location evidence="9">Cytoplasm</location>
    </subcellularLocation>
</comment>
<dbReference type="PANTHER" id="PTHR43740">
    <property type="entry name" value="LEUCYL-TRNA SYNTHETASE"/>
    <property type="match status" value="1"/>
</dbReference>
<dbReference type="InterPro" id="IPR013155">
    <property type="entry name" value="M/V/L/I-tRNA-synth_anticd-bd"/>
</dbReference>
<evidence type="ECO:0000256" key="10">
    <source>
        <dbReference type="RuleBase" id="RU363035"/>
    </source>
</evidence>
<dbReference type="GO" id="GO:0005829">
    <property type="term" value="C:cytosol"/>
    <property type="evidence" value="ECO:0007669"/>
    <property type="project" value="TreeGrafter"/>
</dbReference>
<sequence>MDVKNQKYDHQSIESKWQKKWQEAKLDETNIEKAPKPFYNLMMFPYPSAEGLHVGNMYAFTGSDIFGRFKRMQGHNVFEPIGLDGFGIHSENFALKIGKNPMDQAKVSEKNYYRQLGVIGAMFDWSRTVETYDPNYYKWTQWIFVQMFKHGLAYRGKAEVNWCPSCKTVLADEQVVDGRCERCGNIVEKRLLEQWFFRITAYAEKLLQNTNTLNWSEKVLVAQRQWIGKKEGVIIHHKVKELDETLDAFSAYPAWLFADTFLVLAPDHPQVATLVKGTTYENEVLDYVKKYKNSKKSTRTKEDEKEGIFTGRYVTDPFSGNDMPVWLANFALMDFGTGIIRCSAHDPRDFEFAQKYKISLKEVVDREDVKTPVNAHENKGVLKDSGPFSGKSISPKLIHEMVEWIAEKKIGKKEINYHLRDWLISRQRYWGPPIPMIFCEKCAKEGKSWFTTEEVKPYIESIGGWPACQRLSAAMAGRYTVPEKDLPLELPYIKDYKPGDDGIAPLAKHKEFYEVNCPGCGNKARRETDVSDTFLDSAWYFLRYPSVGLDGKSSLLRAPKGDASRSDIAVGGLPWNPAITKKWLPVDMYTGGAEHSVLHLMYSRFITMALHDWGYLDFEEPFPNFYAHGLVIKDGAKMSKSKGNVVTPDEYIKLYGTDALRLYLMFMGPFDLGGDFRDSAMEGMSRWVNRIWRLRTAQTSSEQMQRALHKLVKKITEDTEKRRYNTAIAAMMEFTNLVSDQNGNLTPDLLKIFLLLLAPYAPHIAEELWEKNRGAFSIHQQPWPTFDSKYIKENQITIIIQVNGKLRDTLQVQADTGKEKSEIEKLAKENEKIKKYLEGQTVKKIIFVPGKLMNFVV</sequence>
<evidence type="ECO:0000259" key="11">
    <source>
        <dbReference type="Pfam" id="PF00133"/>
    </source>
</evidence>
<evidence type="ECO:0000256" key="9">
    <source>
        <dbReference type="HAMAP-Rule" id="MF_00049"/>
    </source>
</evidence>
<dbReference type="PANTHER" id="PTHR43740:SF2">
    <property type="entry name" value="LEUCINE--TRNA LIGASE, MITOCHONDRIAL"/>
    <property type="match status" value="1"/>
</dbReference>
<evidence type="ECO:0000256" key="3">
    <source>
        <dbReference type="ARBA" id="ARBA00022598"/>
    </source>
</evidence>
<feature type="domain" description="Aminoacyl-tRNA synthetase class Ia" evidence="11">
    <location>
        <begin position="581"/>
        <end position="665"/>
    </location>
</feature>
<evidence type="ECO:0000313" key="14">
    <source>
        <dbReference type="EMBL" id="OGG23916.1"/>
    </source>
</evidence>
<name>A0A1F6AH41_9BACT</name>
<dbReference type="FunFam" id="1.10.730.10:FF:000002">
    <property type="entry name" value="Leucine--tRNA ligase"/>
    <property type="match status" value="1"/>
</dbReference>
<evidence type="ECO:0000256" key="8">
    <source>
        <dbReference type="ARBA" id="ARBA00047469"/>
    </source>
</evidence>
<dbReference type="Gene3D" id="3.40.50.620">
    <property type="entry name" value="HUPs"/>
    <property type="match status" value="2"/>
</dbReference>
<feature type="binding site" evidence="9">
    <location>
        <position position="640"/>
    </location>
    <ligand>
        <name>ATP</name>
        <dbReference type="ChEBI" id="CHEBI:30616"/>
    </ligand>
</feature>
<dbReference type="STRING" id="1798392.A3A79_01810"/>
<dbReference type="GO" id="GO:0005524">
    <property type="term" value="F:ATP binding"/>
    <property type="evidence" value="ECO:0007669"/>
    <property type="project" value="UniProtKB-UniRule"/>
</dbReference>
<dbReference type="InterPro" id="IPR001412">
    <property type="entry name" value="aa-tRNA-synth_I_CS"/>
</dbReference>
<dbReference type="SUPFAM" id="SSF50677">
    <property type="entry name" value="ValRS/IleRS/LeuRS editing domain"/>
    <property type="match status" value="1"/>
</dbReference>
<keyword evidence="2 9" id="KW-0963">Cytoplasm</keyword>
<dbReference type="InterPro" id="IPR025709">
    <property type="entry name" value="Leu_tRNA-synth_edit"/>
</dbReference>
<comment type="catalytic activity">
    <reaction evidence="8 9">
        <text>tRNA(Leu) + L-leucine + ATP = L-leucyl-tRNA(Leu) + AMP + diphosphate</text>
        <dbReference type="Rhea" id="RHEA:11688"/>
        <dbReference type="Rhea" id="RHEA-COMP:9613"/>
        <dbReference type="Rhea" id="RHEA-COMP:9622"/>
        <dbReference type="ChEBI" id="CHEBI:30616"/>
        <dbReference type="ChEBI" id="CHEBI:33019"/>
        <dbReference type="ChEBI" id="CHEBI:57427"/>
        <dbReference type="ChEBI" id="CHEBI:78442"/>
        <dbReference type="ChEBI" id="CHEBI:78494"/>
        <dbReference type="ChEBI" id="CHEBI:456215"/>
        <dbReference type="EC" id="6.1.1.4"/>
    </reaction>
</comment>
<dbReference type="PROSITE" id="PS00178">
    <property type="entry name" value="AA_TRNA_LIGASE_I"/>
    <property type="match status" value="1"/>
</dbReference>
<feature type="domain" description="Leucyl-tRNA synthetase editing" evidence="13">
    <location>
        <begin position="224"/>
        <end position="394"/>
    </location>
</feature>
<keyword evidence="3 9" id="KW-0436">Ligase</keyword>
<dbReference type="InterPro" id="IPR009008">
    <property type="entry name" value="Val/Leu/Ile-tRNA-synth_edit"/>
</dbReference>
<dbReference type="InterPro" id="IPR009080">
    <property type="entry name" value="tRNAsynth_Ia_anticodon-bd"/>
</dbReference>
<comment type="caution">
    <text evidence="9">Lacks conserved residue(s) required for the propagation of feature annotation.</text>
</comment>
<dbReference type="GO" id="GO:0004823">
    <property type="term" value="F:leucine-tRNA ligase activity"/>
    <property type="evidence" value="ECO:0007669"/>
    <property type="project" value="UniProtKB-UniRule"/>
</dbReference>
<keyword evidence="4 9" id="KW-0547">Nucleotide-binding</keyword>
<dbReference type="SUPFAM" id="SSF52374">
    <property type="entry name" value="Nucleotidylyl transferase"/>
    <property type="match status" value="1"/>
</dbReference>
<reference evidence="14 15" key="1">
    <citation type="journal article" date="2016" name="Nat. Commun.">
        <title>Thousands of microbial genomes shed light on interconnected biogeochemical processes in an aquifer system.</title>
        <authorList>
            <person name="Anantharaman K."/>
            <person name="Brown C.T."/>
            <person name="Hug L.A."/>
            <person name="Sharon I."/>
            <person name="Castelle C.J."/>
            <person name="Probst A.J."/>
            <person name="Thomas B.C."/>
            <person name="Singh A."/>
            <person name="Wilkins M.J."/>
            <person name="Karaoz U."/>
            <person name="Brodie E.L."/>
            <person name="Williams K.H."/>
            <person name="Hubbard S.S."/>
            <person name="Banfield J.F."/>
        </authorList>
    </citation>
    <scope>NUCLEOTIDE SEQUENCE [LARGE SCALE GENOMIC DNA]</scope>
</reference>
<dbReference type="Proteomes" id="UP000178759">
    <property type="component" value="Unassembled WGS sequence"/>
</dbReference>
<dbReference type="EC" id="6.1.1.4" evidence="9"/>
<evidence type="ECO:0000259" key="12">
    <source>
        <dbReference type="Pfam" id="PF08264"/>
    </source>
</evidence>
<accession>A0A1F6AH41</accession>
<evidence type="ECO:0000256" key="7">
    <source>
        <dbReference type="ARBA" id="ARBA00023146"/>
    </source>
</evidence>
<proteinExistence type="inferred from homology"/>
<evidence type="ECO:0000259" key="13">
    <source>
        <dbReference type="Pfam" id="PF13603"/>
    </source>
</evidence>
<dbReference type="InterPro" id="IPR014729">
    <property type="entry name" value="Rossmann-like_a/b/a_fold"/>
</dbReference>
<organism evidence="14 15">
    <name type="scientific">Candidatus Gottesmanbacteria bacterium RIFCSPLOWO2_01_FULL_43_11b</name>
    <dbReference type="NCBI Taxonomy" id="1798392"/>
    <lineage>
        <taxon>Bacteria</taxon>
        <taxon>Candidatus Gottesmaniibacteriota</taxon>
    </lineage>
</organism>
<evidence type="ECO:0000256" key="4">
    <source>
        <dbReference type="ARBA" id="ARBA00022741"/>
    </source>
</evidence>
<dbReference type="InterPro" id="IPR002302">
    <property type="entry name" value="Leu-tRNA-ligase"/>
</dbReference>
<evidence type="ECO:0000313" key="15">
    <source>
        <dbReference type="Proteomes" id="UP000178759"/>
    </source>
</evidence>
<dbReference type="Pfam" id="PF00133">
    <property type="entry name" value="tRNA-synt_1"/>
    <property type="match status" value="2"/>
</dbReference>
<evidence type="ECO:0000256" key="6">
    <source>
        <dbReference type="ARBA" id="ARBA00022917"/>
    </source>
</evidence>
<dbReference type="EMBL" id="MFJV01000001">
    <property type="protein sequence ID" value="OGG23916.1"/>
    <property type="molecule type" value="Genomic_DNA"/>
</dbReference>
<dbReference type="GO" id="GO:0006429">
    <property type="term" value="P:leucyl-tRNA aminoacylation"/>
    <property type="evidence" value="ECO:0007669"/>
    <property type="project" value="UniProtKB-UniRule"/>
</dbReference>
<dbReference type="InterPro" id="IPR002300">
    <property type="entry name" value="aa-tRNA-synth_Ia"/>
</dbReference>
<gene>
    <name evidence="9" type="primary">leuS</name>
    <name evidence="14" type="ORF">A3A79_01810</name>
</gene>
<keyword evidence="5 9" id="KW-0067">ATP-binding</keyword>
<dbReference type="CDD" id="cd07958">
    <property type="entry name" value="Anticodon_Ia_Leu_BEm"/>
    <property type="match status" value="1"/>
</dbReference>
<dbReference type="GO" id="GO:0002161">
    <property type="term" value="F:aminoacyl-tRNA deacylase activity"/>
    <property type="evidence" value="ECO:0007669"/>
    <property type="project" value="InterPro"/>
</dbReference>
<comment type="caution">
    <text evidence="14">The sequence shown here is derived from an EMBL/GenBank/DDBJ whole genome shotgun (WGS) entry which is preliminary data.</text>
</comment>
<dbReference type="Pfam" id="PF08264">
    <property type="entry name" value="Anticodon_1"/>
    <property type="match status" value="1"/>
</dbReference>
<feature type="domain" description="Methionyl/Valyl/Leucyl/Isoleucyl-tRNA synthetase anticodon-binding" evidence="12">
    <location>
        <begin position="706"/>
        <end position="818"/>
    </location>
</feature>
<dbReference type="HAMAP" id="MF_00049_B">
    <property type="entry name" value="Leu_tRNA_synth_B"/>
    <property type="match status" value="1"/>
</dbReference>
<dbReference type="Gene3D" id="1.10.730.10">
    <property type="entry name" value="Isoleucyl-tRNA Synthetase, Domain 1"/>
    <property type="match status" value="2"/>
</dbReference>
<evidence type="ECO:0000256" key="5">
    <source>
        <dbReference type="ARBA" id="ARBA00022840"/>
    </source>
</evidence>
<keyword evidence="6 9" id="KW-0648">Protein biosynthesis</keyword>
<dbReference type="Pfam" id="PF13603">
    <property type="entry name" value="tRNA-synt_1_2"/>
    <property type="match status" value="1"/>
</dbReference>